<gene>
    <name evidence="2" type="ORF">OLC1_LOCUS2223</name>
</gene>
<organism evidence="2 3">
    <name type="scientific">Oldenlandia corymbosa var. corymbosa</name>
    <dbReference type="NCBI Taxonomy" id="529605"/>
    <lineage>
        <taxon>Eukaryota</taxon>
        <taxon>Viridiplantae</taxon>
        <taxon>Streptophyta</taxon>
        <taxon>Embryophyta</taxon>
        <taxon>Tracheophyta</taxon>
        <taxon>Spermatophyta</taxon>
        <taxon>Magnoliopsida</taxon>
        <taxon>eudicotyledons</taxon>
        <taxon>Gunneridae</taxon>
        <taxon>Pentapetalae</taxon>
        <taxon>asterids</taxon>
        <taxon>lamiids</taxon>
        <taxon>Gentianales</taxon>
        <taxon>Rubiaceae</taxon>
        <taxon>Rubioideae</taxon>
        <taxon>Spermacoceae</taxon>
        <taxon>Hedyotis-Oldenlandia complex</taxon>
        <taxon>Oldenlandia</taxon>
    </lineage>
</organism>
<feature type="compositionally biased region" description="Basic and acidic residues" evidence="1">
    <location>
        <begin position="201"/>
        <end position="241"/>
    </location>
</feature>
<protein>
    <submittedName>
        <fullName evidence="2">OLC1v1024628C1</fullName>
    </submittedName>
</protein>
<keyword evidence="3" id="KW-1185">Reference proteome</keyword>
<dbReference type="EMBL" id="OX459118">
    <property type="protein sequence ID" value="CAI9089970.1"/>
    <property type="molecule type" value="Genomic_DNA"/>
</dbReference>
<reference evidence="2" key="1">
    <citation type="submission" date="2023-03" db="EMBL/GenBank/DDBJ databases">
        <authorList>
            <person name="Julca I."/>
        </authorList>
    </citation>
    <scope>NUCLEOTIDE SEQUENCE</scope>
</reference>
<evidence type="ECO:0000256" key="1">
    <source>
        <dbReference type="SAM" id="MobiDB-lite"/>
    </source>
</evidence>
<evidence type="ECO:0000313" key="2">
    <source>
        <dbReference type="EMBL" id="CAI9089970.1"/>
    </source>
</evidence>
<sequence length="255" mass="28484">MSRTRLRFQKKKGIKIKTAKLKWTLKGGDPKSRLEAQIVSLNPLVVKGVEKEAMMVTEIVESQPAAKTLAARLGAHPADETLAAQVESRQLESSSGLTVTEKEAIPVDLQASPVRTEAVCVDAPPLVQSENRFSILQAAEEDDIKEEMENVHSEVHTQSQKEQDDIGATLIDGELDLDKNRSLLKVELRNMSLVPQLDLTRSNDDSSENEIHNTEAVHDERELWSDGEIYDDHIVENDQGKRSVTKKRGRNSKEE</sequence>
<feature type="compositionally biased region" description="Basic residues" evidence="1">
    <location>
        <begin position="243"/>
        <end position="255"/>
    </location>
</feature>
<name>A0AAV1C530_OLDCO</name>
<feature type="region of interest" description="Disordered" evidence="1">
    <location>
        <begin position="199"/>
        <end position="255"/>
    </location>
</feature>
<dbReference type="AlphaFoldDB" id="A0AAV1C530"/>
<evidence type="ECO:0000313" key="3">
    <source>
        <dbReference type="Proteomes" id="UP001161247"/>
    </source>
</evidence>
<proteinExistence type="predicted"/>
<dbReference type="Proteomes" id="UP001161247">
    <property type="component" value="Chromosome 1"/>
</dbReference>
<accession>A0AAV1C530</accession>